<dbReference type="RefSeq" id="WP_121807132.1">
    <property type="nucleotide sequence ID" value="NZ_RDBE01000010.1"/>
</dbReference>
<dbReference type="AlphaFoldDB" id="A0A3L8NWK5"/>
<evidence type="ECO:0008006" key="3">
    <source>
        <dbReference type="Google" id="ProtNLM"/>
    </source>
</evidence>
<protein>
    <recommendedName>
        <fullName evidence="3">WbqC family protein</fullName>
    </recommendedName>
</protein>
<reference evidence="1 2" key="1">
    <citation type="submission" date="2018-10" db="EMBL/GenBank/DDBJ databases">
        <title>Marmoricola sp. 4Q3S-7 whole genome shotgun sequence.</title>
        <authorList>
            <person name="Li F."/>
        </authorList>
    </citation>
    <scope>NUCLEOTIDE SEQUENCE [LARGE SCALE GENOMIC DNA]</scope>
    <source>
        <strain evidence="1 2">4Q3S-7</strain>
    </source>
</reference>
<proteinExistence type="predicted"/>
<keyword evidence="2" id="KW-1185">Reference proteome</keyword>
<dbReference type="OrthoDB" id="3611744at2"/>
<organism evidence="1 2">
    <name type="scientific">Nocardioides mangrovicus</name>
    <dbReference type="NCBI Taxonomy" id="2478913"/>
    <lineage>
        <taxon>Bacteria</taxon>
        <taxon>Bacillati</taxon>
        <taxon>Actinomycetota</taxon>
        <taxon>Actinomycetes</taxon>
        <taxon>Propionibacteriales</taxon>
        <taxon>Nocardioidaceae</taxon>
        <taxon>Nocardioides</taxon>
    </lineage>
</organism>
<dbReference type="EMBL" id="RDBE01000010">
    <property type="protein sequence ID" value="RLV47626.1"/>
    <property type="molecule type" value="Genomic_DNA"/>
</dbReference>
<evidence type="ECO:0000313" key="1">
    <source>
        <dbReference type="EMBL" id="RLV47626.1"/>
    </source>
</evidence>
<name>A0A3L8NWK5_9ACTN</name>
<accession>A0A3L8NWK5</accession>
<gene>
    <name evidence="1" type="ORF">D9V37_15800</name>
</gene>
<sequence length="214" mass="23834">MTLVAIHQPDLLPYSGFWFKMAVSDVFVVARHDQFQKHGYQRRVTMRETWVSHQLVGKPSLVPITEVEVQPGWQDRLVAAIRGRYAGARYWRERGTDLLERIAACEGTHLDEVNLSLIEVVRDLLGIDTPLVVTEPPAGRGLDRLVEQVHAAGGDAYLSGAGGASYLGEDAAERFAAAGIELRWSDHEAPSPDSVVTLLMDLEDPRDACLRRHR</sequence>
<evidence type="ECO:0000313" key="2">
    <source>
        <dbReference type="Proteomes" id="UP000281708"/>
    </source>
</evidence>
<dbReference type="Proteomes" id="UP000281708">
    <property type="component" value="Unassembled WGS sequence"/>
</dbReference>
<dbReference type="InterPro" id="IPR014985">
    <property type="entry name" value="WbqC"/>
</dbReference>
<comment type="caution">
    <text evidence="1">The sequence shown here is derived from an EMBL/GenBank/DDBJ whole genome shotgun (WGS) entry which is preliminary data.</text>
</comment>
<dbReference type="Pfam" id="PF08889">
    <property type="entry name" value="WbqC"/>
    <property type="match status" value="1"/>
</dbReference>